<keyword evidence="5" id="KW-0899">Viral immunoevasion</keyword>
<evidence type="ECO:0000256" key="3">
    <source>
        <dbReference type="ARBA" id="ARBA00022679"/>
    </source>
</evidence>
<evidence type="ECO:0000256" key="9">
    <source>
        <dbReference type="RuleBase" id="RU000417"/>
    </source>
</evidence>
<dbReference type="PROSITE" id="PS00094">
    <property type="entry name" value="C5_MTASE_1"/>
    <property type="match status" value="1"/>
</dbReference>
<accession>A0A6J7X6J6</accession>
<keyword evidence="1 7" id="KW-0489">Methyltransferase</keyword>
<dbReference type="InterPro" id="IPR050750">
    <property type="entry name" value="C5-MTase"/>
</dbReference>
<feature type="active site" evidence="7">
    <location>
        <position position="71"/>
    </location>
</feature>
<protein>
    <recommendedName>
        <fullName evidence="9">Cytosine-specific methyltransferase</fullName>
        <ecNumber evidence="9">2.1.1.37</ecNumber>
    </recommendedName>
</protein>
<dbReference type="InterPro" id="IPR001525">
    <property type="entry name" value="C5_MeTfrase"/>
</dbReference>
<organism evidence="11">
    <name type="scientific">uncultured Caudovirales phage</name>
    <dbReference type="NCBI Taxonomy" id="2100421"/>
    <lineage>
        <taxon>Viruses</taxon>
        <taxon>Duplodnaviria</taxon>
        <taxon>Heunggongvirae</taxon>
        <taxon>Uroviricota</taxon>
        <taxon>Caudoviricetes</taxon>
        <taxon>Peduoviridae</taxon>
        <taxon>Maltschvirus</taxon>
        <taxon>Maltschvirus maltsch</taxon>
    </lineage>
</organism>
<keyword evidence="2" id="KW-0945">Host-virus interaction</keyword>
<feature type="region of interest" description="Disordered" evidence="10">
    <location>
        <begin position="207"/>
        <end position="238"/>
    </location>
</feature>
<dbReference type="PRINTS" id="PR00105">
    <property type="entry name" value="C5METTRFRASE"/>
</dbReference>
<proteinExistence type="inferred from homology"/>
<dbReference type="GO" id="GO:0003886">
    <property type="term" value="F:DNA (cytosine-5-)-methyltransferase activity"/>
    <property type="evidence" value="ECO:0007669"/>
    <property type="project" value="UniProtKB-EC"/>
</dbReference>
<dbReference type="Gene3D" id="3.40.50.150">
    <property type="entry name" value="Vaccinia Virus protein VP39"/>
    <property type="match status" value="1"/>
</dbReference>
<dbReference type="PANTHER" id="PTHR46098:SF1">
    <property type="entry name" value="TRNA (CYTOSINE(38)-C(5))-METHYLTRANSFERASE"/>
    <property type="match status" value="1"/>
</dbReference>
<dbReference type="GO" id="GO:0052170">
    <property type="term" value="P:symbiont-mediated suppression of host innate immune response"/>
    <property type="evidence" value="ECO:0007669"/>
    <property type="project" value="UniProtKB-KW"/>
</dbReference>
<keyword evidence="6" id="KW-1258">Restriction-modification system evasion by virus</keyword>
<name>A0A6J7X6J6_9CAUD</name>
<evidence type="ECO:0000256" key="6">
    <source>
        <dbReference type="ARBA" id="ARBA00033479"/>
    </source>
</evidence>
<keyword evidence="3 7" id="KW-0808">Transferase</keyword>
<comment type="catalytic activity">
    <reaction evidence="9">
        <text>a 2'-deoxycytidine in DNA + S-adenosyl-L-methionine = a 5-methyl-2'-deoxycytidine in DNA + S-adenosyl-L-homocysteine + H(+)</text>
        <dbReference type="Rhea" id="RHEA:13681"/>
        <dbReference type="Rhea" id="RHEA-COMP:11369"/>
        <dbReference type="Rhea" id="RHEA-COMP:11370"/>
        <dbReference type="ChEBI" id="CHEBI:15378"/>
        <dbReference type="ChEBI" id="CHEBI:57856"/>
        <dbReference type="ChEBI" id="CHEBI:59789"/>
        <dbReference type="ChEBI" id="CHEBI:85452"/>
        <dbReference type="ChEBI" id="CHEBI:85454"/>
        <dbReference type="EC" id="2.1.1.37"/>
    </reaction>
</comment>
<dbReference type="NCBIfam" id="TIGR00675">
    <property type="entry name" value="dcm"/>
    <property type="match status" value="1"/>
</dbReference>
<dbReference type="EMBL" id="LR798329">
    <property type="protein sequence ID" value="CAB5223997.1"/>
    <property type="molecule type" value="Genomic_DNA"/>
</dbReference>
<dbReference type="SUPFAM" id="SSF53335">
    <property type="entry name" value="S-adenosyl-L-methionine-dependent methyltransferases"/>
    <property type="match status" value="1"/>
</dbReference>
<dbReference type="InterPro" id="IPR029063">
    <property type="entry name" value="SAM-dependent_MTases_sf"/>
</dbReference>
<dbReference type="GO" id="GO:0099018">
    <property type="term" value="P:symbiont-mediated evasion of host restriction-modification system"/>
    <property type="evidence" value="ECO:0007669"/>
    <property type="project" value="UniProtKB-KW"/>
</dbReference>
<dbReference type="InterPro" id="IPR018117">
    <property type="entry name" value="C5_DNA_meth_AS"/>
</dbReference>
<evidence type="ECO:0000256" key="5">
    <source>
        <dbReference type="ARBA" id="ARBA00023280"/>
    </source>
</evidence>
<evidence type="ECO:0000313" key="11">
    <source>
        <dbReference type="EMBL" id="CAB5223997.1"/>
    </source>
</evidence>
<sequence length="308" mass="34435">MKIGSLCTGYGGLDMAVEAVFNAETVWVSEIDKYASQLIKERFSVINHGDLKAINWHEVEPIDILTAGYPCQPFSHAGDRKGLNDERHIFPYILEAISILRPKYAIMENVRGHLSLGFKEVLKGLAEVGYDAKWRIVRASDVGAPHRRERIFIIAYPQSTNSNSLGCSLVEHESGAQRDKGQSQFEPKHLGEQVAANSNNARRIWDSQGSRGRLNSRITSDSDWNEQSRDGQTSKLGSRFNSRADMCLQTPSNPLVDGKLNPKFVEYMMGLPEGWVTDCDISRAQQLKMLGNGVVPQQAQYAIQQLLK</sequence>
<gene>
    <name evidence="11" type="ORF">UFOVP737_22</name>
</gene>
<reference evidence="11" key="1">
    <citation type="submission" date="2020-05" db="EMBL/GenBank/DDBJ databases">
        <authorList>
            <person name="Chiriac C."/>
            <person name="Salcher M."/>
            <person name="Ghai R."/>
            <person name="Kavagutti S V."/>
        </authorList>
    </citation>
    <scope>NUCLEOTIDE SEQUENCE</scope>
</reference>
<comment type="similarity">
    <text evidence="7 8">Belongs to the class I-like SAM-binding methyltransferase superfamily. C5-methyltransferase family.</text>
</comment>
<evidence type="ECO:0000256" key="7">
    <source>
        <dbReference type="PROSITE-ProRule" id="PRU01016"/>
    </source>
</evidence>
<evidence type="ECO:0000256" key="4">
    <source>
        <dbReference type="ARBA" id="ARBA00022691"/>
    </source>
</evidence>
<dbReference type="PANTHER" id="PTHR46098">
    <property type="entry name" value="TRNA (CYTOSINE(38)-C(5))-METHYLTRANSFERASE"/>
    <property type="match status" value="1"/>
</dbReference>
<evidence type="ECO:0000256" key="1">
    <source>
        <dbReference type="ARBA" id="ARBA00022603"/>
    </source>
</evidence>
<dbReference type="Pfam" id="PF00145">
    <property type="entry name" value="DNA_methylase"/>
    <property type="match status" value="1"/>
</dbReference>
<dbReference type="PROSITE" id="PS51679">
    <property type="entry name" value="SAM_MT_C5"/>
    <property type="match status" value="1"/>
</dbReference>
<keyword evidence="2" id="KW-1090">Inhibition of host innate immune response by virus</keyword>
<keyword evidence="4 7" id="KW-0949">S-adenosyl-L-methionine</keyword>
<evidence type="ECO:0000256" key="8">
    <source>
        <dbReference type="RuleBase" id="RU000416"/>
    </source>
</evidence>
<dbReference type="EC" id="2.1.1.37" evidence="9"/>
<evidence type="ECO:0000256" key="10">
    <source>
        <dbReference type="SAM" id="MobiDB-lite"/>
    </source>
</evidence>
<dbReference type="GO" id="GO:0032259">
    <property type="term" value="P:methylation"/>
    <property type="evidence" value="ECO:0007669"/>
    <property type="project" value="UniProtKB-KW"/>
</dbReference>
<evidence type="ECO:0000256" key="2">
    <source>
        <dbReference type="ARBA" id="ARBA00022632"/>
    </source>
</evidence>